<gene>
    <name evidence="2" type="ORF">COW82_02470</name>
</gene>
<dbReference type="SMART" id="SM01321">
    <property type="entry name" value="Y1_Tnp"/>
    <property type="match status" value="1"/>
</dbReference>
<name>A0A2H0DXA4_9BACT</name>
<dbReference type="PANTHER" id="PTHR34322:SF2">
    <property type="entry name" value="TRANSPOSASE IS200-LIKE DOMAIN-CONTAINING PROTEIN"/>
    <property type="match status" value="1"/>
</dbReference>
<dbReference type="InterPro" id="IPR036515">
    <property type="entry name" value="Transposase_17_sf"/>
</dbReference>
<dbReference type="PANTHER" id="PTHR34322">
    <property type="entry name" value="TRANSPOSASE, Y1_TNP DOMAIN-CONTAINING"/>
    <property type="match status" value="1"/>
</dbReference>
<dbReference type="GO" id="GO:0006313">
    <property type="term" value="P:DNA transposition"/>
    <property type="evidence" value="ECO:0007669"/>
    <property type="project" value="InterPro"/>
</dbReference>
<sequence length="224" mass="26533">MRRNPLVNDEYYHIYNRGVDKRKITMDKFDSDRFITSLVEFNSIDPIGSLYRQNLQINKEKRNLRGPTSQIVELVAYCLNPNHYHLILKQKTDRGISEFMKRLGVGYTLYFNEKYKRTGVLFQGKFKSVHISRDDYLNHLSVYVNLNDKKHNLRGPTSQMVRSSWSEYLGKPWRDQNICSGKDIILNQFESVGDYRKFANGSILEIIDRGRKEDEIKELILEWI</sequence>
<dbReference type="GO" id="GO:0003677">
    <property type="term" value="F:DNA binding"/>
    <property type="evidence" value="ECO:0007669"/>
    <property type="project" value="InterPro"/>
</dbReference>
<comment type="caution">
    <text evidence="2">The sequence shown here is derived from an EMBL/GenBank/DDBJ whole genome shotgun (WGS) entry which is preliminary data.</text>
</comment>
<dbReference type="EMBL" id="PCTS01000034">
    <property type="protein sequence ID" value="PIP86339.1"/>
    <property type="molecule type" value="Genomic_DNA"/>
</dbReference>
<dbReference type="Proteomes" id="UP000231276">
    <property type="component" value="Unassembled WGS sequence"/>
</dbReference>
<evidence type="ECO:0000259" key="1">
    <source>
        <dbReference type="SMART" id="SM01321"/>
    </source>
</evidence>
<dbReference type="InterPro" id="IPR002686">
    <property type="entry name" value="Transposase_17"/>
</dbReference>
<proteinExistence type="predicted"/>
<feature type="domain" description="Transposase IS200-like" evidence="1">
    <location>
        <begin position="7"/>
        <end position="147"/>
    </location>
</feature>
<dbReference type="GO" id="GO:0004803">
    <property type="term" value="F:transposase activity"/>
    <property type="evidence" value="ECO:0007669"/>
    <property type="project" value="InterPro"/>
</dbReference>
<organism evidence="2 3">
    <name type="scientific">Candidatus Campbellbacteria bacterium CG22_combo_CG10-13_8_21_14_all_43_18</name>
    <dbReference type="NCBI Taxonomy" id="1974530"/>
    <lineage>
        <taxon>Bacteria</taxon>
        <taxon>Candidatus Campbelliibacteriota</taxon>
    </lineage>
</organism>
<dbReference type="Gene3D" id="3.30.70.1290">
    <property type="entry name" value="Transposase IS200-like"/>
    <property type="match status" value="1"/>
</dbReference>
<evidence type="ECO:0000313" key="2">
    <source>
        <dbReference type="EMBL" id="PIP86339.1"/>
    </source>
</evidence>
<protein>
    <recommendedName>
        <fullName evidence="1">Transposase IS200-like domain-containing protein</fullName>
    </recommendedName>
</protein>
<dbReference type="SUPFAM" id="SSF143422">
    <property type="entry name" value="Transposase IS200-like"/>
    <property type="match status" value="1"/>
</dbReference>
<dbReference type="AlphaFoldDB" id="A0A2H0DXA4"/>
<reference evidence="2 3" key="1">
    <citation type="submission" date="2017-09" db="EMBL/GenBank/DDBJ databases">
        <title>Depth-based differentiation of microbial function through sediment-hosted aquifers and enrichment of novel symbionts in the deep terrestrial subsurface.</title>
        <authorList>
            <person name="Probst A.J."/>
            <person name="Ladd B."/>
            <person name="Jarett J.K."/>
            <person name="Geller-Mcgrath D.E."/>
            <person name="Sieber C.M."/>
            <person name="Emerson J.B."/>
            <person name="Anantharaman K."/>
            <person name="Thomas B.C."/>
            <person name="Malmstrom R."/>
            <person name="Stieglmeier M."/>
            <person name="Klingl A."/>
            <person name="Woyke T."/>
            <person name="Ryan C.M."/>
            <person name="Banfield J.F."/>
        </authorList>
    </citation>
    <scope>NUCLEOTIDE SEQUENCE [LARGE SCALE GENOMIC DNA]</scope>
    <source>
        <strain evidence="2">CG22_combo_CG10-13_8_21_14_all_43_18</strain>
    </source>
</reference>
<evidence type="ECO:0000313" key="3">
    <source>
        <dbReference type="Proteomes" id="UP000231276"/>
    </source>
</evidence>
<accession>A0A2H0DXA4</accession>
<dbReference type="Pfam" id="PF01797">
    <property type="entry name" value="Y1_Tnp"/>
    <property type="match status" value="1"/>
</dbReference>